<dbReference type="PANTHER" id="PTHR48207">
    <property type="entry name" value="SUCCINATE--HYDROXYMETHYLGLUTARATE COA-TRANSFERASE"/>
    <property type="match status" value="1"/>
</dbReference>
<dbReference type="SUPFAM" id="SSF89796">
    <property type="entry name" value="CoA-transferase family III (CaiB/BaiF)"/>
    <property type="match status" value="1"/>
</dbReference>
<dbReference type="InterPro" id="IPR050483">
    <property type="entry name" value="CoA-transferase_III_domain"/>
</dbReference>
<evidence type="ECO:0000313" key="3">
    <source>
        <dbReference type="Proteomes" id="UP000436822"/>
    </source>
</evidence>
<gene>
    <name evidence="2" type="ORF">KIN_11740</name>
</gene>
<dbReference type="Gene3D" id="3.40.50.10540">
    <property type="entry name" value="Crotonobetainyl-coa:carnitine coa-transferase, domain 1"/>
    <property type="match status" value="1"/>
</dbReference>
<reference evidence="2 3" key="1">
    <citation type="submission" date="2019-12" db="EMBL/GenBank/DDBJ databases">
        <title>Litoreibacter badius sp. nov., a novel bacteriochlorophyll a-containing bacterium in the genus Litoreibacter.</title>
        <authorList>
            <person name="Kanamuro M."/>
            <person name="Takabe Y."/>
            <person name="Mori K."/>
            <person name="Takaichi S."/>
            <person name="Hanada S."/>
        </authorList>
    </citation>
    <scope>NUCLEOTIDE SEQUENCE [LARGE SCALE GENOMIC DNA]</scope>
    <source>
        <strain evidence="2 3">K6</strain>
    </source>
</reference>
<dbReference type="Pfam" id="PF02515">
    <property type="entry name" value="CoA_transf_3"/>
    <property type="match status" value="1"/>
</dbReference>
<proteinExistence type="predicted"/>
<evidence type="ECO:0000313" key="2">
    <source>
        <dbReference type="EMBL" id="GFE64100.1"/>
    </source>
</evidence>
<sequence length="395" mass="41797">MIDWTHVLAGPACSYFLGQLGAEVIKIEHPGHGDAMRHRGGTDKARAAQGMSTAYLTQGAGKTSIAVDLGRPRGREVFERLLKSADVLVENHRPSTLDRLNLSEAQTRAINPQLIHCAMTGYGRANDMADVPAYDINIQAICGLMDLTGTADTGPIRTGAPIIDYATALSGAFAVTAALYQRAQTGEGAFVDVSMLETALTLMSSTVTDFRLTGTVPKPRGNAANSRSPAAGTFACRTGHISLGVNEERQFVALAEALGQANWLRDPRFAERVARDENAAALGDEIAAVLVTRDAEEWEPRLSHHGVPAARLRSLPEALDLPPVHQRGYLSDAPDTTGAALPFEIDGTREIAAGPSPALGADTVAILRDLGYDTSEIEALGEDGAVDRVEPATVG</sequence>
<keyword evidence="3" id="KW-1185">Reference proteome</keyword>
<evidence type="ECO:0000256" key="1">
    <source>
        <dbReference type="ARBA" id="ARBA00022679"/>
    </source>
</evidence>
<dbReference type="EMBL" id="BLJE01000001">
    <property type="protein sequence ID" value="GFE64100.1"/>
    <property type="molecule type" value="Genomic_DNA"/>
</dbReference>
<dbReference type="AlphaFoldDB" id="A0A6N6JE43"/>
<comment type="caution">
    <text evidence="2">The sequence shown here is derived from an EMBL/GenBank/DDBJ whole genome shotgun (WGS) entry which is preliminary data.</text>
</comment>
<dbReference type="InterPro" id="IPR044855">
    <property type="entry name" value="CoA-Trfase_III_dom3_sf"/>
</dbReference>
<name>A0A6N6JE43_9RHOB</name>
<dbReference type="Gene3D" id="3.30.1540.10">
    <property type="entry name" value="formyl-coa transferase, domain 3"/>
    <property type="match status" value="1"/>
</dbReference>
<accession>A0A6N6JE43</accession>
<protein>
    <submittedName>
        <fullName evidence="2">CoA transferase</fullName>
    </submittedName>
</protein>
<dbReference type="InterPro" id="IPR023606">
    <property type="entry name" value="CoA-Trfase_III_dom_1_sf"/>
</dbReference>
<organism evidence="2 3">
    <name type="scientific">Litoreibacter roseus</name>
    <dbReference type="NCBI Taxonomy" id="2601869"/>
    <lineage>
        <taxon>Bacteria</taxon>
        <taxon>Pseudomonadati</taxon>
        <taxon>Pseudomonadota</taxon>
        <taxon>Alphaproteobacteria</taxon>
        <taxon>Rhodobacterales</taxon>
        <taxon>Roseobacteraceae</taxon>
        <taxon>Litoreibacter</taxon>
    </lineage>
</organism>
<keyword evidence="1 2" id="KW-0808">Transferase</keyword>
<dbReference type="GO" id="GO:0008410">
    <property type="term" value="F:CoA-transferase activity"/>
    <property type="evidence" value="ECO:0007669"/>
    <property type="project" value="TreeGrafter"/>
</dbReference>
<dbReference type="Proteomes" id="UP000436822">
    <property type="component" value="Unassembled WGS sequence"/>
</dbReference>
<dbReference type="PANTHER" id="PTHR48207:SF3">
    <property type="entry name" value="SUCCINATE--HYDROXYMETHYLGLUTARATE COA-TRANSFERASE"/>
    <property type="match status" value="1"/>
</dbReference>
<dbReference type="InterPro" id="IPR003673">
    <property type="entry name" value="CoA-Trfase_fam_III"/>
</dbReference>